<evidence type="ECO:0000259" key="9">
    <source>
        <dbReference type="Pfam" id="PF21082"/>
    </source>
</evidence>
<keyword evidence="6 7" id="KW-0472">Membrane</keyword>
<dbReference type="Gene3D" id="1.10.287.1260">
    <property type="match status" value="1"/>
</dbReference>
<dbReference type="eggNOG" id="COG0668">
    <property type="taxonomic scope" value="Bacteria"/>
</dbReference>
<dbReference type="SUPFAM" id="SSF82689">
    <property type="entry name" value="Mechanosensitive channel protein MscS (YggB), C-terminal domain"/>
    <property type="match status" value="1"/>
</dbReference>
<dbReference type="PANTHER" id="PTHR30221">
    <property type="entry name" value="SMALL-CONDUCTANCE MECHANOSENSITIVE CHANNEL"/>
    <property type="match status" value="1"/>
</dbReference>
<evidence type="ECO:0000256" key="7">
    <source>
        <dbReference type="SAM" id="Phobius"/>
    </source>
</evidence>
<dbReference type="EMBL" id="CP002606">
    <property type="protein sequence ID" value="AEA33359.1"/>
    <property type="molecule type" value="Genomic_DNA"/>
</dbReference>
<feature type="domain" description="Mechanosensitive ion channel MscS" evidence="8">
    <location>
        <begin position="102"/>
        <end position="167"/>
    </location>
</feature>
<dbReference type="Pfam" id="PF05552">
    <property type="entry name" value="MS_channel_1st_1"/>
    <property type="match status" value="1"/>
</dbReference>
<dbReference type="RefSeq" id="WP_013681403.1">
    <property type="nucleotide sequence ID" value="NC_015318.1"/>
</dbReference>
<dbReference type="InterPro" id="IPR010920">
    <property type="entry name" value="LSM_dom_sf"/>
</dbReference>
<organism evidence="11 12">
    <name type="scientific">Hippea maritima (strain ATCC 700847 / DSM 10411 / MH2)</name>
    <dbReference type="NCBI Taxonomy" id="760142"/>
    <lineage>
        <taxon>Bacteria</taxon>
        <taxon>Pseudomonadati</taxon>
        <taxon>Campylobacterota</taxon>
        <taxon>Desulfurellia</taxon>
        <taxon>Desulfurellales</taxon>
        <taxon>Hippeaceae</taxon>
        <taxon>Hippea</taxon>
    </lineage>
</organism>
<evidence type="ECO:0000259" key="8">
    <source>
        <dbReference type="Pfam" id="PF00924"/>
    </source>
</evidence>
<dbReference type="PANTHER" id="PTHR30221:SF1">
    <property type="entry name" value="SMALL-CONDUCTANCE MECHANOSENSITIVE CHANNEL"/>
    <property type="match status" value="1"/>
</dbReference>
<gene>
    <name evidence="11" type="ordered locus">Hipma_0383</name>
</gene>
<dbReference type="InterPro" id="IPR023408">
    <property type="entry name" value="MscS_beta-dom_sf"/>
</dbReference>
<protein>
    <submittedName>
        <fullName evidence="11">MscS Mechanosensitive ion channel</fullName>
    </submittedName>
</protein>
<dbReference type="InterPro" id="IPR011066">
    <property type="entry name" value="MscS_channel_C_sf"/>
</dbReference>
<dbReference type="AlphaFoldDB" id="F2LTN4"/>
<dbReference type="InParanoid" id="F2LTN4"/>
<dbReference type="InterPro" id="IPR011014">
    <property type="entry name" value="MscS_channel_TM-2"/>
</dbReference>
<evidence type="ECO:0000256" key="2">
    <source>
        <dbReference type="ARBA" id="ARBA00008017"/>
    </source>
</evidence>
<dbReference type="Gene3D" id="3.30.70.100">
    <property type="match status" value="1"/>
</dbReference>
<keyword evidence="5 7" id="KW-1133">Transmembrane helix</keyword>
<dbReference type="InterPro" id="IPR049142">
    <property type="entry name" value="MS_channel_1st"/>
</dbReference>
<evidence type="ECO:0000313" key="11">
    <source>
        <dbReference type="EMBL" id="AEA33359.1"/>
    </source>
</evidence>
<dbReference type="Pfam" id="PF00924">
    <property type="entry name" value="MS_channel_2nd"/>
    <property type="match status" value="1"/>
</dbReference>
<dbReference type="SUPFAM" id="SSF82861">
    <property type="entry name" value="Mechanosensitive channel protein MscS (YggB), transmembrane region"/>
    <property type="match status" value="1"/>
</dbReference>
<evidence type="ECO:0000256" key="6">
    <source>
        <dbReference type="ARBA" id="ARBA00023136"/>
    </source>
</evidence>
<reference evidence="11 12" key="1">
    <citation type="journal article" date="2011" name="Stand. Genomic Sci.">
        <title>Complete genome sequence of the thermophilic sulfur-reducer Hippea maritima type strain (MH(2)).</title>
        <authorList>
            <person name="Huntemann M."/>
            <person name="Lu M."/>
            <person name="Nolan M."/>
            <person name="Lapidus A."/>
            <person name="Lucas S."/>
            <person name="Hammon N."/>
            <person name="Deshpande S."/>
            <person name="Cheng J.F."/>
            <person name="Tapia R."/>
            <person name="Han C."/>
            <person name="Goodwin L."/>
            <person name="Pitluck S."/>
            <person name="Liolios K."/>
            <person name="Pagani I."/>
            <person name="Ivanova N."/>
            <person name="Ovchinikova G."/>
            <person name="Pati A."/>
            <person name="Chen A."/>
            <person name="Palaniappan K."/>
            <person name="Land M."/>
            <person name="Hauser L."/>
            <person name="Jeffries C.D."/>
            <person name="Detter J.C."/>
            <person name="Brambilla E.M."/>
            <person name="Rohde M."/>
            <person name="Spring S."/>
            <person name="Goker M."/>
            <person name="Woyke T."/>
            <person name="Bristow J."/>
            <person name="Eisen J.A."/>
            <person name="Markowitz V."/>
            <person name="Hugenholtz P."/>
            <person name="Kyrpides N.C."/>
            <person name="Klenk H.P."/>
            <person name="Mavromatis K."/>
        </authorList>
    </citation>
    <scope>NUCLEOTIDE SEQUENCE [LARGE SCALE GENOMIC DNA]</scope>
    <source>
        <strain evidence="12">ATCC 700847 / DSM 10411 / MH2</strain>
    </source>
</reference>
<evidence type="ECO:0000256" key="4">
    <source>
        <dbReference type="ARBA" id="ARBA00022692"/>
    </source>
</evidence>
<dbReference type="SUPFAM" id="SSF50182">
    <property type="entry name" value="Sm-like ribonucleoproteins"/>
    <property type="match status" value="1"/>
</dbReference>
<dbReference type="InterPro" id="IPR008910">
    <property type="entry name" value="MSC_TM_helix"/>
</dbReference>
<proteinExistence type="inferred from homology"/>
<dbReference type="HOGENOM" id="CLU_037945_1_1_7"/>
<dbReference type="Pfam" id="PF21088">
    <property type="entry name" value="MS_channel_1st"/>
    <property type="match status" value="1"/>
</dbReference>
<dbReference type="GO" id="GO:0008381">
    <property type="term" value="F:mechanosensitive monoatomic ion channel activity"/>
    <property type="evidence" value="ECO:0007669"/>
    <property type="project" value="InterPro"/>
</dbReference>
<keyword evidence="3" id="KW-1003">Cell membrane</keyword>
<feature type="transmembrane region" description="Helical" evidence="7">
    <location>
        <begin position="53"/>
        <end position="72"/>
    </location>
</feature>
<feature type="domain" description="Mechanosensitive ion channel transmembrane helices 2/3" evidence="10">
    <location>
        <begin position="59"/>
        <end position="100"/>
    </location>
</feature>
<dbReference type="FunCoup" id="F2LTN4">
    <property type="interactions" value="182"/>
</dbReference>
<reference evidence="12" key="2">
    <citation type="submission" date="2011-03" db="EMBL/GenBank/DDBJ databases">
        <title>The complete genome of Hippea maritima DSM 10411.</title>
        <authorList>
            <consortium name="US DOE Joint Genome Institute (JGI-PGF)"/>
            <person name="Lucas S."/>
            <person name="Copeland A."/>
            <person name="Lapidus A."/>
            <person name="Bruce D."/>
            <person name="Goodwin L."/>
            <person name="Pitluck S."/>
            <person name="Peters L."/>
            <person name="Kyrpides N."/>
            <person name="Mavromatis K."/>
            <person name="Pagani I."/>
            <person name="Ivanova N."/>
            <person name="Mikhailova N."/>
            <person name="Lu M."/>
            <person name="Detter J.C."/>
            <person name="Tapia R."/>
            <person name="Han C."/>
            <person name="Land M."/>
            <person name="Hauser L."/>
            <person name="Markowitz V."/>
            <person name="Cheng J.-F."/>
            <person name="Hugenholtz P."/>
            <person name="Woyke T."/>
            <person name="Wu D."/>
            <person name="Spring S."/>
            <person name="Schroeder M."/>
            <person name="Brambilla E."/>
            <person name="Klenk H.-P."/>
            <person name="Eisen J.A."/>
        </authorList>
    </citation>
    <scope>NUCLEOTIDE SEQUENCE [LARGE SCALE GENOMIC DNA]</scope>
    <source>
        <strain evidence="12">ATCC 700847 / DSM 10411 / MH2</strain>
    </source>
</reference>
<dbReference type="KEGG" id="hmr:Hipma_0383"/>
<dbReference type="InterPro" id="IPR049278">
    <property type="entry name" value="MS_channel_C"/>
</dbReference>
<dbReference type="PROSITE" id="PS01246">
    <property type="entry name" value="UPF0003"/>
    <property type="match status" value="1"/>
</dbReference>
<dbReference type="InterPro" id="IPR006686">
    <property type="entry name" value="MscS_channel_CS"/>
</dbReference>
<evidence type="ECO:0000256" key="3">
    <source>
        <dbReference type="ARBA" id="ARBA00022475"/>
    </source>
</evidence>
<evidence type="ECO:0000313" key="12">
    <source>
        <dbReference type="Proteomes" id="UP000008139"/>
    </source>
</evidence>
<comment type="similarity">
    <text evidence="2">Belongs to the MscS (TC 1.A.23) family.</text>
</comment>
<sequence>MNINFDYWLNLSIAYGIKLIFAIAIFIIGKWVSKWLVDISKKLMVKAKVEQTLIIFLGNLIYALLMVFVVLASLSKLGINTTSFIAILGALGLAVGLALQGSLANVGAAVLIIIFKPFRVGDFVDAGGASGSVEEINMFSTILRSPDNKIIILPNSAIVGSKIINYSAKPLRRVDWVFGIGYEDDLRKAKSVLENIIQSHEKILKDPKPLIAVSELADSSVNFTVRGWVRTQDYWDVYFDIIEKVKLTFDQERISIPYPQLDIHQK</sequence>
<dbReference type="OrthoDB" id="9784565at2"/>
<evidence type="ECO:0000256" key="5">
    <source>
        <dbReference type="ARBA" id="ARBA00022989"/>
    </source>
</evidence>
<dbReference type="Pfam" id="PF21082">
    <property type="entry name" value="MS_channel_3rd"/>
    <property type="match status" value="1"/>
</dbReference>
<dbReference type="GO" id="GO:0005886">
    <property type="term" value="C:plasma membrane"/>
    <property type="evidence" value="ECO:0007669"/>
    <property type="project" value="UniProtKB-SubCell"/>
</dbReference>
<evidence type="ECO:0000259" key="10">
    <source>
        <dbReference type="Pfam" id="PF21088"/>
    </source>
</evidence>
<dbReference type="InterPro" id="IPR045275">
    <property type="entry name" value="MscS_archaea/bacteria_type"/>
</dbReference>
<dbReference type="Proteomes" id="UP000008139">
    <property type="component" value="Chromosome"/>
</dbReference>
<dbReference type="STRING" id="760142.Hipma_0383"/>
<comment type="subcellular location">
    <subcellularLocation>
        <location evidence="1">Cell membrane</location>
        <topology evidence="1">Multi-pass membrane protein</topology>
    </subcellularLocation>
</comment>
<keyword evidence="12" id="KW-1185">Reference proteome</keyword>
<dbReference type="InterPro" id="IPR006685">
    <property type="entry name" value="MscS_channel_2nd"/>
</dbReference>
<feature type="transmembrane region" description="Helical" evidence="7">
    <location>
        <begin position="12"/>
        <end position="32"/>
    </location>
</feature>
<feature type="transmembrane region" description="Helical" evidence="7">
    <location>
        <begin position="84"/>
        <end position="115"/>
    </location>
</feature>
<keyword evidence="4 7" id="KW-0812">Transmembrane</keyword>
<feature type="domain" description="Mechanosensitive ion channel MscS C-terminal" evidence="9">
    <location>
        <begin position="174"/>
        <end position="256"/>
    </location>
</feature>
<name>F2LTN4_HIPMA</name>
<dbReference type="Gene3D" id="2.30.30.60">
    <property type="match status" value="1"/>
</dbReference>
<evidence type="ECO:0000256" key="1">
    <source>
        <dbReference type="ARBA" id="ARBA00004651"/>
    </source>
</evidence>
<accession>F2LTN4</accession>